<dbReference type="GO" id="GO:1990281">
    <property type="term" value="C:efflux pump complex"/>
    <property type="evidence" value="ECO:0007669"/>
    <property type="project" value="TreeGrafter"/>
</dbReference>
<dbReference type="GO" id="GO:0019898">
    <property type="term" value="C:extrinsic component of membrane"/>
    <property type="evidence" value="ECO:0007669"/>
    <property type="project" value="InterPro"/>
</dbReference>
<gene>
    <name evidence="9" type="ORF">SGN30_24705</name>
</gene>
<evidence type="ECO:0000256" key="3">
    <source>
        <dbReference type="ARBA" id="ARBA00022448"/>
    </source>
</evidence>
<evidence type="ECO:0000259" key="7">
    <source>
        <dbReference type="Pfam" id="PF25917"/>
    </source>
</evidence>
<keyword evidence="4 5" id="KW-0175">Coiled coil</keyword>
<dbReference type="PANTHER" id="PTHR30469">
    <property type="entry name" value="MULTIDRUG RESISTANCE PROTEIN MDTA"/>
    <property type="match status" value="1"/>
</dbReference>
<evidence type="ECO:0000256" key="2">
    <source>
        <dbReference type="ARBA" id="ARBA00009477"/>
    </source>
</evidence>
<dbReference type="InterPro" id="IPR030190">
    <property type="entry name" value="MacA_alpha-hairpin_sf"/>
</dbReference>
<evidence type="ECO:0000259" key="8">
    <source>
        <dbReference type="Pfam" id="PF25967"/>
    </source>
</evidence>
<dbReference type="GO" id="GO:0015562">
    <property type="term" value="F:efflux transmembrane transporter activity"/>
    <property type="evidence" value="ECO:0007669"/>
    <property type="project" value="TreeGrafter"/>
</dbReference>
<feature type="compositionally biased region" description="Low complexity" evidence="6">
    <location>
        <begin position="274"/>
        <end position="285"/>
    </location>
</feature>
<dbReference type="Proteomes" id="UP001287445">
    <property type="component" value="Unassembled WGS sequence"/>
</dbReference>
<evidence type="ECO:0000256" key="1">
    <source>
        <dbReference type="ARBA" id="ARBA00004196"/>
    </source>
</evidence>
<evidence type="ECO:0000256" key="5">
    <source>
        <dbReference type="SAM" id="Coils"/>
    </source>
</evidence>
<dbReference type="Gene3D" id="2.40.420.20">
    <property type="match status" value="1"/>
</dbReference>
<dbReference type="EMBL" id="JAWWMZ010000012">
    <property type="protein sequence ID" value="MDX4956623.1"/>
    <property type="molecule type" value="Genomic_DNA"/>
</dbReference>
<evidence type="ECO:0000313" key="10">
    <source>
        <dbReference type="Proteomes" id="UP001287445"/>
    </source>
</evidence>
<dbReference type="InterPro" id="IPR006143">
    <property type="entry name" value="RND_pump_MFP"/>
</dbReference>
<dbReference type="PANTHER" id="PTHR30469:SF33">
    <property type="entry name" value="SLR1207 PROTEIN"/>
    <property type="match status" value="1"/>
</dbReference>
<dbReference type="AlphaFoldDB" id="A0AAJ2R663"/>
<proteinExistence type="inferred from homology"/>
<dbReference type="Gene3D" id="2.40.30.170">
    <property type="match status" value="1"/>
</dbReference>
<dbReference type="NCBIfam" id="TIGR01730">
    <property type="entry name" value="RND_mfp"/>
    <property type="match status" value="1"/>
</dbReference>
<accession>A0AAJ2R663</accession>
<dbReference type="Gene3D" id="6.10.140.1990">
    <property type="match status" value="1"/>
</dbReference>
<organism evidence="9 10">
    <name type="scientific">Delftia acidovorans</name>
    <name type="common">Pseudomonas acidovorans</name>
    <name type="synonym">Comamonas acidovorans</name>
    <dbReference type="NCBI Taxonomy" id="80866"/>
    <lineage>
        <taxon>Bacteria</taxon>
        <taxon>Pseudomonadati</taxon>
        <taxon>Pseudomonadota</taxon>
        <taxon>Betaproteobacteria</taxon>
        <taxon>Burkholderiales</taxon>
        <taxon>Comamonadaceae</taxon>
        <taxon>Delftia</taxon>
    </lineage>
</organism>
<dbReference type="GO" id="GO:1990195">
    <property type="term" value="C:macrolide transmembrane transporter complex"/>
    <property type="evidence" value="ECO:0007669"/>
    <property type="project" value="InterPro"/>
</dbReference>
<dbReference type="GO" id="GO:1990961">
    <property type="term" value="P:xenobiotic detoxification by transmembrane export across the plasma membrane"/>
    <property type="evidence" value="ECO:0007669"/>
    <property type="project" value="InterPro"/>
</dbReference>
<evidence type="ECO:0000313" key="9">
    <source>
        <dbReference type="EMBL" id="MDX4956623.1"/>
    </source>
</evidence>
<feature type="coiled-coil region" evidence="5">
    <location>
        <begin position="108"/>
        <end position="180"/>
    </location>
</feature>
<dbReference type="RefSeq" id="WP_319076147.1">
    <property type="nucleotide sequence ID" value="NZ_JAWWMZ010000012.1"/>
</dbReference>
<keyword evidence="3" id="KW-0813">Transport</keyword>
<dbReference type="SUPFAM" id="SSF111369">
    <property type="entry name" value="HlyD-like secretion proteins"/>
    <property type="match status" value="1"/>
</dbReference>
<comment type="similarity">
    <text evidence="2">Belongs to the membrane fusion protein (MFP) (TC 8.A.1) family.</text>
</comment>
<reference evidence="9" key="1">
    <citation type="submission" date="2023-11" db="EMBL/GenBank/DDBJ databases">
        <title>Identification and selenium tolerance of Delftia acidovorans R3-25.</title>
        <authorList>
            <person name="Zhang S."/>
            <person name="Liu Y."/>
            <person name="Guo Y."/>
        </authorList>
    </citation>
    <scope>NUCLEOTIDE SEQUENCE</scope>
    <source>
        <strain evidence="9">R3-25</strain>
    </source>
</reference>
<feature type="region of interest" description="Disordered" evidence="6">
    <location>
        <begin position="255"/>
        <end position="285"/>
    </location>
</feature>
<feature type="domain" description="Multidrug resistance protein MdtA-like barrel-sandwich hybrid" evidence="7">
    <location>
        <begin position="60"/>
        <end position="215"/>
    </location>
</feature>
<sequence length="416" mass="44863">MTRTQQRWKAIAVAVVLLAAAGGAAAWWSSRPAVAYQTETVARTDIESTVTAIGTLQPRRYVDVGAQVSGQVTRLRVEPGAQVEKGALLVEIDPSVQRATVDAGRASLAGLRAQLAEQQALRKLAEQQLTRQRQLARDGATREEDLQTAEANLAAAGARMEHLKAQIDQTQATLKADEARLGYTRIYAPMAGTVVSVEAREGQTLNATYQTPNILRIADLSAMTVWTEVSEADVRRVRDDMPVYFTTLGGADQARPRRWSSKVRQVLPSPSTSQAPAGGNAGQAPAPATKAVAYTVLFDVDNEDAELMPQMTAQVVFVTGQAAQALTVPLMAVADKAGTTDKAEKAENAEKAEKAEKAGSTQTVRVLDAKGQPEQRTVRLGVRSRHQAEVLEGLQEGERVIVGETPLDRGPRWLQW</sequence>
<dbReference type="InterPro" id="IPR058627">
    <property type="entry name" value="MdtA-like_C"/>
</dbReference>
<evidence type="ECO:0000256" key="4">
    <source>
        <dbReference type="ARBA" id="ARBA00023054"/>
    </source>
</evidence>
<evidence type="ECO:0000256" key="6">
    <source>
        <dbReference type="SAM" id="MobiDB-lite"/>
    </source>
</evidence>
<dbReference type="Pfam" id="PF25917">
    <property type="entry name" value="BSH_RND"/>
    <property type="match status" value="1"/>
</dbReference>
<dbReference type="Gene3D" id="2.40.50.100">
    <property type="match status" value="1"/>
</dbReference>
<dbReference type="InterPro" id="IPR058625">
    <property type="entry name" value="MdtA-like_BSH"/>
</dbReference>
<feature type="domain" description="Multidrug resistance protein MdtA-like C-terminal permuted SH3" evidence="8">
    <location>
        <begin position="358"/>
        <end position="404"/>
    </location>
</feature>
<dbReference type="GO" id="GO:0030313">
    <property type="term" value="C:cell envelope"/>
    <property type="evidence" value="ECO:0007669"/>
    <property type="project" value="UniProtKB-SubCell"/>
</dbReference>
<protein>
    <submittedName>
        <fullName evidence="9">Efflux RND transporter periplasmic adaptor subunit</fullName>
    </submittedName>
</protein>
<comment type="subcellular location">
    <subcellularLocation>
        <location evidence="1">Cell envelope</location>
    </subcellularLocation>
</comment>
<comment type="caution">
    <text evidence="9">The sequence shown here is derived from an EMBL/GenBank/DDBJ whole genome shotgun (WGS) entry which is preliminary data.</text>
</comment>
<name>A0AAJ2R663_DELAC</name>
<dbReference type="Pfam" id="PF25967">
    <property type="entry name" value="RND-MFP_C"/>
    <property type="match status" value="1"/>
</dbReference>